<dbReference type="RefSeq" id="XP_005840470.1">
    <property type="nucleotide sequence ID" value="XM_005840413.1"/>
</dbReference>
<dbReference type="InterPro" id="IPR018247">
    <property type="entry name" value="EF_Hand_1_Ca_BS"/>
</dbReference>
<protein>
    <recommendedName>
        <fullName evidence="6">EF-hand domain-containing protein</fullName>
    </recommendedName>
</protein>
<reference evidence="7 9" key="1">
    <citation type="journal article" date="2012" name="Nature">
        <title>Algal genomes reveal evolutionary mosaicism and the fate of nucleomorphs.</title>
        <authorList>
            <consortium name="DOE Joint Genome Institute"/>
            <person name="Curtis B.A."/>
            <person name="Tanifuji G."/>
            <person name="Burki F."/>
            <person name="Gruber A."/>
            <person name="Irimia M."/>
            <person name="Maruyama S."/>
            <person name="Arias M.C."/>
            <person name="Ball S.G."/>
            <person name="Gile G.H."/>
            <person name="Hirakawa Y."/>
            <person name="Hopkins J.F."/>
            <person name="Kuo A."/>
            <person name="Rensing S.A."/>
            <person name="Schmutz J."/>
            <person name="Symeonidi A."/>
            <person name="Elias M."/>
            <person name="Eveleigh R.J."/>
            <person name="Herman E.K."/>
            <person name="Klute M.J."/>
            <person name="Nakayama T."/>
            <person name="Obornik M."/>
            <person name="Reyes-Prieto A."/>
            <person name="Armbrust E.V."/>
            <person name="Aves S.J."/>
            <person name="Beiko R.G."/>
            <person name="Coutinho P."/>
            <person name="Dacks J.B."/>
            <person name="Durnford D.G."/>
            <person name="Fast N.M."/>
            <person name="Green B.R."/>
            <person name="Grisdale C.J."/>
            <person name="Hempel F."/>
            <person name="Henrissat B."/>
            <person name="Hoppner M.P."/>
            <person name="Ishida K."/>
            <person name="Kim E."/>
            <person name="Koreny L."/>
            <person name="Kroth P.G."/>
            <person name="Liu Y."/>
            <person name="Malik S.B."/>
            <person name="Maier U.G."/>
            <person name="McRose D."/>
            <person name="Mock T."/>
            <person name="Neilson J.A."/>
            <person name="Onodera N.T."/>
            <person name="Poole A.M."/>
            <person name="Pritham E.J."/>
            <person name="Richards T.A."/>
            <person name="Rocap G."/>
            <person name="Roy S.W."/>
            <person name="Sarai C."/>
            <person name="Schaack S."/>
            <person name="Shirato S."/>
            <person name="Slamovits C.H."/>
            <person name="Spencer D.F."/>
            <person name="Suzuki S."/>
            <person name="Worden A.Z."/>
            <person name="Zauner S."/>
            <person name="Barry K."/>
            <person name="Bell C."/>
            <person name="Bharti A.K."/>
            <person name="Crow J.A."/>
            <person name="Grimwood J."/>
            <person name="Kramer R."/>
            <person name="Lindquist E."/>
            <person name="Lucas S."/>
            <person name="Salamov A."/>
            <person name="McFadden G.I."/>
            <person name="Lane C.E."/>
            <person name="Keeling P.J."/>
            <person name="Gray M.W."/>
            <person name="Grigoriev I.V."/>
            <person name="Archibald J.M."/>
        </authorList>
    </citation>
    <scope>NUCLEOTIDE SEQUENCE</scope>
    <source>
        <strain evidence="7 9">CCMP2712</strain>
    </source>
</reference>
<dbReference type="PROSITE" id="PS50222">
    <property type="entry name" value="EF_HAND_2"/>
    <property type="match status" value="2"/>
</dbReference>
<evidence type="ECO:0000256" key="5">
    <source>
        <dbReference type="ARBA" id="ARBA00022837"/>
    </source>
</evidence>
<evidence type="ECO:0000256" key="2">
    <source>
        <dbReference type="ARBA" id="ARBA00022490"/>
    </source>
</evidence>
<dbReference type="EMBL" id="JH992970">
    <property type="protein sequence ID" value="EKX53490.1"/>
    <property type="molecule type" value="Genomic_DNA"/>
</dbReference>
<dbReference type="PANTHER" id="PTHR46212">
    <property type="entry name" value="PEFLIN"/>
    <property type="match status" value="1"/>
</dbReference>
<dbReference type="Proteomes" id="UP000011087">
    <property type="component" value="Unassembled WGS sequence"/>
</dbReference>
<dbReference type="CDD" id="cd00051">
    <property type="entry name" value="EFh"/>
    <property type="match status" value="1"/>
</dbReference>
<evidence type="ECO:0000256" key="4">
    <source>
        <dbReference type="ARBA" id="ARBA00022737"/>
    </source>
</evidence>
<feature type="domain" description="EF-hand" evidence="6">
    <location>
        <begin position="4"/>
        <end position="39"/>
    </location>
</feature>
<evidence type="ECO:0000259" key="6">
    <source>
        <dbReference type="PROSITE" id="PS50222"/>
    </source>
</evidence>
<dbReference type="SMART" id="SM00054">
    <property type="entry name" value="EFh"/>
    <property type="match status" value="2"/>
</dbReference>
<dbReference type="eggNOG" id="KOG0027">
    <property type="taxonomic scope" value="Eukaryota"/>
</dbReference>
<dbReference type="InterPro" id="IPR011992">
    <property type="entry name" value="EF-hand-dom_pair"/>
</dbReference>
<dbReference type="GO" id="GO:0005737">
    <property type="term" value="C:cytoplasm"/>
    <property type="evidence" value="ECO:0007669"/>
    <property type="project" value="UniProtKB-SubCell"/>
</dbReference>
<keyword evidence="9" id="KW-1185">Reference proteome</keyword>
<evidence type="ECO:0000313" key="9">
    <source>
        <dbReference type="Proteomes" id="UP000011087"/>
    </source>
</evidence>
<dbReference type="InterPro" id="IPR002048">
    <property type="entry name" value="EF_hand_dom"/>
</dbReference>
<gene>
    <name evidence="7" type="ORF">GUITHDRAFT_54801</name>
</gene>
<feature type="non-terminal residue" evidence="7">
    <location>
        <position position="69"/>
    </location>
</feature>
<dbReference type="AlphaFoldDB" id="L1JZ49"/>
<feature type="domain" description="EF-hand" evidence="6">
    <location>
        <begin position="40"/>
        <end position="69"/>
    </location>
</feature>
<evidence type="ECO:0000313" key="8">
    <source>
        <dbReference type="EnsemblProtists" id="EKX53490"/>
    </source>
</evidence>
<reference evidence="9" key="2">
    <citation type="submission" date="2012-11" db="EMBL/GenBank/DDBJ databases">
        <authorList>
            <person name="Kuo A."/>
            <person name="Curtis B.A."/>
            <person name="Tanifuji G."/>
            <person name="Burki F."/>
            <person name="Gruber A."/>
            <person name="Irimia M."/>
            <person name="Maruyama S."/>
            <person name="Arias M.C."/>
            <person name="Ball S.G."/>
            <person name="Gile G.H."/>
            <person name="Hirakawa Y."/>
            <person name="Hopkins J.F."/>
            <person name="Rensing S.A."/>
            <person name="Schmutz J."/>
            <person name="Symeonidi A."/>
            <person name="Elias M."/>
            <person name="Eveleigh R.J."/>
            <person name="Herman E.K."/>
            <person name="Klute M.J."/>
            <person name="Nakayama T."/>
            <person name="Obornik M."/>
            <person name="Reyes-Prieto A."/>
            <person name="Armbrust E.V."/>
            <person name="Aves S.J."/>
            <person name="Beiko R.G."/>
            <person name="Coutinho P."/>
            <person name="Dacks J.B."/>
            <person name="Durnford D.G."/>
            <person name="Fast N.M."/>
            <person name="Green B.R."/>
            <person name="Grisdale C."/>
            <person name="Hempe F."/>
            <person name="Henrissat B."/>
            <person name="Hoppner M.P."/>
            <person name="Ishida K.-I."/>
            <person name="Kim E."/>
            <person name="Koreny L."/>
            <person name="Kroth P.G."/>
            <person name="Liu Y."/>
            <person name="Malik S.-B."/>
            <person name="Maier U.G."/>
            <person name="McRose D."/>
            <person name="Mock T."/>
            <person name="Neilson J.A."/>
            <person name="Onodera N.T."/>
            <person name="Poole A.M."/>
            <person name="Pritham E.J."/>
            <person name="Richards T.A."/>
            <person name="Rocap G."/>
            <person name="Roy S.W."/>
            <person name="Sarai C."/>
            <person name="Schaack S."/>
            <person name="Shirato S."/>
            <person name="Slamovits C.H."/>
            <person name="Spencer D.F."/>
            <person name="Suzuki S."/>
            <person name="Worden A.Z."/>
            <person name="Zauner S."/>
            <person name="Barry K."/>
            <person name="Bell C."/>
            <person name="Bharti A.K."/>
            <person name="Crow J.A."/>
            <person name="Grimwood J."/>
            <person name="Kramer R."/>
            <person name="Lindquist E."/>
            <person name="Lucas S."/>
            <person name="Salamov A."/>
            <person name="McFadden G.I."/>
            <person name="Lane C.E."/>
            <person name="Keeling P.J."/>
            <person name="Gray M.W."/>
            <person name="Grigoriev I.V."/>
            <person name="Archibald J.M."/>
        </authorList>
    </citation>
    <scope>NUCLEOTIDE SEQUENCE</scope>
    <source>
        <strain evidence="9">CCMP2712</strain>
    </source>
</reference>
<dbReference type="Gene3D" id="1.10.238.10">
    <property type="entry name" value="EF-hand"/>
    <property type="match status" value="1"/>
</dbReference>
<evidence type="ECO:0000256" key="1">
    <source>
        <dbReference type="ARBA" id="ARBA00004496"/>
    </source>
</evidence>
<comment type="subcellular location">
    <subcellularLocation>
        <location evidence="1">Cytoplasm</location>
    </subcellularLocation>
</comment>
<organism evidence="7">
    <name type="scientific">Guillardia theta (strain CCMP2712)</name>
    <name type="common">Cryptophyte</name>
    <dbReference type="NCBI Taxonomy" id="905079"/>
    <lineage>
        <taxon>Eukaryota</taxon>
        <taxon>Cryptophyceae</taxon>
        <taxon>Pyrenomonadales</taxon>
        <taxon>Geminigeraceae</taxon>
        <taxon>Guillardia</taxon>
    </lineage>
</organism>
<dbReference type="GeneID" id="17309870"/>
<dbReference type="PANTHER" id="PTHR46212:SF3">
    <property type="entry name" value="GH27120P"/>
    <property type="match status" value="1"/>
</dbReference>
<dbReference type="HOGENOM" id="CLU_061288_22_5_1"/>
<dbReference type="KEGG" id="gtt:GUITHDRAFT_54801"/>
<accession>L1JZ49</accession>
<dbReference type="PaxDb" id="55529-EKX53490"/>
<keyword evidence="4" id="KW-0677">Repeat</keyword>
<dbReference type="PROSITE" id="PS00018">
    <property type="entry name" value="EF_HAND_1"/>
    <property type="match status" value="2"/>
</dbReference>
<proteinExistence type="predicted"/>
<dbReference type="GO" id="GO:0048306">
    <property type="term" value="F:calcium-dependent protein binding"/>
    <property type="evidence" value="ECO:0007669"/>
    <property type="project" value="UniProtKB-ARBA"/>
</dbReference>
<evidence type="ECO:0000313" key="7">
    <source>
        <dbReference type="EMBL" id="EKX53490.1"/>
    </source>
</evidence>
<dbReference type="GO" id="GO:0005509">
    <property type="term" value="F:calcium ion binding"/>
    <property type="evidence" value="ECO:0007669"/>
    <property type="project" value="InterPro"/>
</dbReference>
<dbReference type="InterPro" id="IPR051426">
    <property type="entry name" value="Peflin/Sorcin_CaBP"/>
</dbReference>
<sequence>LTDEQSAMISSAFNAFDMDGSGELEREEFEEALVHVGLEVPKEEVDEMMAVMDTDGSGTINFSEFQRAM</sequence>
<dbReference type="EnsemblProtists" id="EKX53490">
    <property type="protein sequence ID" value="EKX53490"/>
    <property type="gene ID" value="GUITHDRAFT_54801"/>
</dbReference>
<name>L1JZ49_GUITC</name>
<keyword evidence="5" id="KW-0106">Calcium</keyword>
<feature type="non-terminal residue" evidence="7">
    <location>
        <position position="1"/>
    </location>
</feature>
<keyword evidence="2" id="KW-0963">Cytoplasm</keyword>
<reference evidence="8" key="3">
    <citation type="submission" date="2015-06" db="UniProtKB">
        <authorList>
            <consortium name="EnsemblProtists"/>
        </authorList>
    </citation>
    <scope>IDENTIFICATION</scope>
</reference>
<keyword evidence="3" id="KW-0479">Metal-binding</keyword>
<dbReference type="Pfam" id="PF13499">
    <property type="entry name" value="EF-hand_7"/>
    <property type="match status" value="1"/>
</dbReference>
<dbReference type="SUPFAM" id="SSF47473">
    <property type="entry name" value="EF-hand"/>
    <property type="match status" value="1"/>
</dbReference>
<dbReference type="OMA" id="INFARAN"/>
<evidence type="ECO:0000256" key="3">
    <source>
        <dbReference type="ARBA" id="ARBA00022723"/>
    </source>
</evidence>
<dbReference type="OrthoDB" id="26525at2759"/>
<dbReference type="STRING" id="905079.L1JZ49"/>